<dbReference type="SMART" id="SM00020">
    <property type="entry name" value="Tryp_SPc"/>
    <property type="match status" value="2"/>
</dbReference>
<evidence type="ECO:0000256" key="9">
    <source>
        <dbReference type="RuleBase" id="RU363034"/>
    </source>
</evidence>
<dbReference type="InterPro" id="IPR033116">
    <property type="entry name" value="TRYPSIN_SER"/>
</dbReference>
<evidence type="ECO:0000259" key="10">
    <source>
        <dbReference type="PROSITE" id="PS50240"/>
    </source>
</evidence>
<keyword evidence="9" id="KW-0720">Serine protease</keyword>
<dbReference type="AlphaFoldDB" id="A0ABD1CR43"/>
<comment type="subcellular location">
    <subcellularLocation>
        <location evidence="1">Secreted</location>
    </subcellularLocation>
</comment>
<evidence type="ECO:0000256" key="4">
    <source>
        <dbReference type="ARBA" id="ARBA00022729"/>
    </source>
</evidence>
<proteinExistence type="inferred from homology"/>
<keyword evidence="9" id="KW-0378">Hydrolase</keyword>
<keyword evidence="3" id="KW-0399">Innate immunity</keyword>
<evidence type="ECO:0000313" key="11">
    <source>
        <dbReference type="EMBL" id="KAL1378527.1"/>
    </source>
</evidence>
<dbReference type="InterPro" id="IPR018114">
    <property type="entry name" value="TRYPSIN_HIS"/>
</dbReference>
<keyword evidence="4" id="KW-0732">Signal</keyword>
<keyword evidence="9" id="KW-0645">Protease</keyword>
<feature type="domain" description="Peptidase S1" evidence="10">
    <location>
        <begin position="40"/>
        <end position="312"/>
    </location>
</feature>
<dbReference type="GO" id="GO:0008236">
    <property type="term" value="F:serine-type peptidase activity"/>
    <property type="evidence" value="ECO:0007669"/>
    <property type="project" value="UniProtKB-KW"/>
</dbReference>
<dbReference type="EMBL" id="JBEHCU010010257">
    <property type="protein sequence ID" value="KAL1378527.1"/>
    <property type="molecule type" value="Genomic_DNA"/>
</dbReference>
<dbReference type="InterPro" id="IPR009003">
    <property type="entry name" value="Peptidase_S1_PA"/>
</dbReference>
<dbReference type="PANTHER" id="PTHR24256">
    <property type="entry name" value="TRYPTASE-RELATED"/>
    <property type="match status" value="1"/>
</dbReference>
<name>A0ABD1CR43_CULPP</name>
<dbReference type="PROSITE" id="PS00134">
    <property type="entry name" value="TRYPSIN_HIS"/>
    <property type="match status" value="2"/>
</dbReference>
<dbReference type="FunFam" id="2.40.10.10:FF:000028">
    <property type="entry name" value="Serine protease easter"/>
    <property type="match status" value="2"/>
</dbReference>
<dbReference type="GO" id="GO:0006508">
    <property type="term" value="P:proteolysis"/>
    <property type="evidence" value="ECO:0007669"/>
    <property type="project" value="UniProtKB-KW"/>
</dbReference>
<comment type="similarity">
    <text evidence="8">Belongs to the peptidase S1 family. CLIP subfamily.</text>
</comment>
<protein>
    <recommendedName>
        <fullName evidence="10">Peptidase S1 domain-containing protein</fullName>
    </recommendedName>
</protein>
<keyword evidence="12" id="KW-1185">Reference proteome</keyword>
<evidence type="ECO:0000256" key="5">
    <source>
        <dbReference type="ARBA" id="ARBA00022859"/>
    </source>
</evidence>
<dbReference type="InterPro" id="IPR001254">
    <property type="entry name" value="Trypsin_dom"/>
</dbReference>
<dbReference type="InterPro" id="IPR043504">
    <property type="entry name" value="Peptidase_S1_PA_chymotrypsin"/>
</dbReference>
<dbReference type="Pfam" id="PF00089">
    <property type="entry name" value="Trypsin"/>
    <property type="match status" value="2"/>
</dbReference>
<dbReference type="PROSITE" id="PS00135">
    <property type="entry name" value="TRYPSIN_SER"/>
    <property type="match status" value="2"/>
</dbReference>
<feature type="domain" description="Peptidase S1" evidence="10">
    <location>
        <begin position="305"/>
        <end position="560"/>
    </location>
</feature>
<evidence type="ECO:0000256" key="8">
    <source>
        <dbReference type="ARBA" id="ARBA00024195"/>
    </source>
</evidence>
<dbReference type="CDD" id="cd00190">
    <property type="entry name" value="Tryp_SPc"/>
    <property type="match status" value="2"/>
</dbReference>
<dbReference type="GO" id="GO:0045087">
    <property type="term" value="P:innate immune response"/>
    <property type="evidence" value="ECO:0007669"/>
    <property type="project" value="UniProtKB-KW"/>
</dbReference>
<keyword evidence="6" id="KW-1015">Disulfide bond</keyword>
<dbReference type="GO" id="GO:0005576">
    <property type="term" value="C:extracellular region"/>
    <property type="evidence" value="ECO:0007669"/>
    <property type="project" value="UniProtKB-SubCell"/>
</dbReference>
<keyword evidence="2" id="KW-0964">Secreted</keyword>
<keyword evidence="7" id="KW-0325">Glycoprotein</keyword>
<evidence type="ECO:0000256" key="7">
    <source>
        <dbReference type="ARBA" id="ARBA00023180"/>
    </source>
</evidence>
<evidence type="ECO:0000256" key="3">
    <source>
        <dbReference type="ARBA" id="ARBA00022588"/>
    </source>
</evidence>
<evidence type="ECO:0000256" key="2">
    <source>
        <dbReference type="ARBA" id="ARBA00022525"/>
    </source>
</evidence>
<organism evidence="11 12">
    <name type="scientific">Culex pipiens pipiens</name>
    <name type="common">Northern house mosquito</name>
    <dbReference type="NCBI Taxonomy" id="38569"/>
    <lineage>
        <taxon>Eukaryota</taxon>
        <taxon>Metazoa</taxon>
        <taxon>Ecdysozoa</taxon>
        <taxon>Arthropoda</taxon>
        <taxon>Hexapoda</taxon>
        <taxon>Insecta</taxon>
        <taxon>Pterygota</taxon>
        <taxon>Neoptera</taxon>
        <taxon>Endopterygota</taxon>
        <taxon>Diptera</taxon>
        <taxon>Nematocera</taxon>
        <taxon>Culicoidea</taxon>
        <taxon>Culicidae</taxon>
        <taxon>Culicinae</taxon>
        <taxon>Culicini</taxon>
        <taxon>Culex</taxon>
        <taxon>Culex</taxon>
    </lineage>
</organism>
<dbReference type="InterPro" id="IPR051487">
    <property type="entry name" value="Ser/Thr_Proteases_Immune/Dev"/>
</dbReference>
<dbReference type="PRINTS" id="PR00722">
    <property type="entry name" value="CHYMOTRYPSIN"/>
</dbReference>
<comment type="caution">
    <text evidence="11">The sequence shown here is derived from an EMBL/GenBank/DDBJ whole genome shotgun (WGS) entry which is preliminary data.</text>
</comment>
<dbReference type="InterPro" id="IPR001314">
    <property type="entry name" value="Peptidase_S1A"/>
</dbReference>
<sequence>MHECLLKSDENIIECNPKVYQMQNTLLNNCGKYYPYYSRLANGQNTRYNEFPWMALLIDSSGNIICGGSLISARFVLTAAHCVYFRKVTTVRLGEYDTSTEQDCDIISGECAGPLQELEVESVVHHALYSTSQRTNDIALIRLANPANTDESANVLPICLPFEGTNLRKFPDNAEMIVSGWGHTEKNVASYELQKVSVSVQPADACSVLGKLDDRDICGGEAHCIGDSGGPLQYLTDFRSREIMVQHGIVTFGGKTCGEGLPGSYLKTFDDKQQHTVRSDYSTTSRKPTNLYNSENCGVSSSGRIWLGEEAELSQYPWMALLLDSAGEVSCGGTLISERYVLTAAHCLSRVKTVRLGEHNTTSNIDCADVEKEDCAPVVQNFTVADSDIIQHRDYSSSEMSNDIGLIRLSRPVDMAEDRVLPICLPYGEYLDAEKESATIAGWGHTENGTTSAVLMHASVELRTNRYCASEFAKTNTKVKLDDRTICAIGNNGQNHCVGDSGGPLQLFKSVNSGDETRIAAVLHGIITFGEKECTADHPSLPGVFVKVSSYIDWILNNMTE</sequence>
<dbReference type="SUPFAM" id="SSF50494">
    <property type="entry name" value="Trypsin-like serine proteases"/>
    <property type="match status" value="2"/>
</dbReference>
<dbReference type="PROSITE" id="PS50240">
    <property type="entry name" value="TRYPSIN_DOM"/>
    <property type="match status" value="2"/>
</dbReference>
<evidence type="ECO:0000256" key="6">
    <source>
        <dbReference type="ARBA" id="ARBA00023157"/>
    </source>
</evidence>
<dbReference type="Proteomes" id="UP001562425">
    <property type="component" value="Unassembled WGS sequence"/>
</dbReference>
<gene>
    <name evidence="11" type="ORF">pipiens_003967</name>
</gene>
<dbReference type="Gene3D" id="2.40.10.10">
    <property type="entry name" value="Trypsin-like serine proteases"/>
    <property type="match status" value="4"/>
</dbReference>
<evidence type="ECO:0000256" key="1">
    <source>
        <dbReference type="ARBA" id="ARBA00004613"/>
    </source>
</evidence>
<accession>A0ABD1CR43</accession>
<reference evidence="11 12" key="1">
    <citation type="submission" date="2024-05" db="EMBL/GenBank/DDBJ databases">
        <title>Culex pipiens pipiens assembly and annotation.</title>
        <authorList>
            <person name="Alout H."/>
            <person name="Durand T."/>
        </authorList>
    </citation>
    <scope>NUCLEOTIDE SEQUENCE [LARGE SCALE GENOMIC DNA]</scope>
    <source>
        <strain evidence="11">HA-2024</strain>
        <tissue evidence="11">Whole body</tissue>
    </source>
</reference>
<evidence type="ECO:0000313" key="12">
    <source>
        <dbReference type="Proteomes" id="UP001562425"/>
    </source>
</evidence>
<keyword evidence="5" id="KW-0391">Immunity</keyword>